<dbReference type="PANTHER" id="PTHR11707:SF28">
    <property type="entry name" value="60 KDA LYSOPHOSPHOLIPASE"/>
    <property type="match status" value="1"/>
</dbReference>
<evidence type="ECO:0000256" key="1">
    <source>
        <dbReference type="ARBA" id="ARBA00010518"/>
    </source>
</evidence>
<evidence type="ECO:0000313" key="8">
    <source>
        <dbReference type="Proteomes" id="UP000198534"/>
    </source>
</evidence>
<evidence type="ECO:0000256" key="4">
    <source>
        <dbReference type="PROSITE-ProRule" id="PRU10100"/>
    </source>
</evidence>
<dbReference type="InterPro" id="IPR037152">
    <property type="entry name" value="L-asparaginase_N_sf"/>
</dbReference>
<name>A0A1H2UPU2_9BACL</name>
<comment type="similarity">
    <text evidence="1">Belongs to the asparaginase 1 family.</text>
</comment>
<dbReference type="Pfam" id="PF00710">
    <property type="entry name" value="Asparaginase"/>
    <property type="match status" value="1"/>
</dbReference>
<proteinExistence type="inferred from homology"/>
<dbReference type="Pfam" id="PF17763">
    <property type="entry name" value="Asparaginase_C"/>
    <property type="match status" value="1"/>
</dbReference>
<feature type="active site" evidence="4">
    <location>
        <position position="74"/>
    </location>
</feature>
<dbReference type="InterPro" id="IPR006034">
    <property type="entry name" value="Asparaginase/glutaminase-like"/>
</dbReference>
<dbReference type="PIRSF" id="PIRSF001220">
    <property type="entry name" value="L-ASNase_gatD"/>
    <property type="match status" value="1"/>
</dbReference>
<dbReference type="FunFam" id="3.40.50.1170:FF:000001">
    <property type="entry name" value="L-asparaginase 2"/>
    <property type="match status" value="1"/>
</dbReference>
<sequence length="313" mass="34090">MAADESSGSVLPKGSDTLKEVLPLMERYAQVTMEHLLDLPSPHMTPLDMHTISLRVTELLSSPEVDGIVITHGTDTLEETAYYLDLIVPSEKPIVLTGAMRSQDELGADGPPNLVHAVRTAAHNRSRNRGVLVVFNDEIHAASQVTKTHTSNLATFRSPSQGPIGTVTKRDILYHRSTDRYPLFPQKKPACRVELIKATAGSDDLLIRASLASGVDGFIIEAFGAGNLPPAMLPGLKEALARKIPVVLVSRCYNGFVEDTYGYEGGGSQLKKMGLIFSNGLNGQKARIHLLAALQKSRDPEELHLLFQRSLHD</sequence>
<dbReference type="FunFam" id="3.40.50.40:FF:000003">
    <property type="entry name" value="L-asparaginase 2"/>
    <property type="match status" value="1"/>
</dbReference>
<dbReference type="InterPro" id="IPR004550">
    <property type="entry name" value="AsnASE_II"/>
</dbReference>
<evidence type="ECO:0000256" key="3">
    <source>
        <dbReference type="PIRSR" id="PIRSR001220-2"/>
    </source>
</evidence>
<reference evidence="7 8" key="1">
    <citation type="submission" date="2016-10" db="EMBL/GenBank/DDBJ databases">
        <authorList>
            <person name="de Groot N.N."/>
        </authorList>
    </citation>
    <scope>NUCLEOTIDE SEQUENCE [LARGE SCALE GENOMIC DNA]</scope>
    <source>
        <strain evidence="7 8">DSM 45610</strain>
    </source>
</reference>
<feature type="domain" description="L-asparaginase N-terminal" evidence="5">
    <location>
        <begin position="2"/>
        <end position="177"/>
    </location>
</feature>
<dbReference type="PANTHER" id="PTHR11707">
    <property type="entry name" value="L-ASPARAGINASE"/>
    <property type="match status" value="1"/>
</dbReference>
<dbReference type="Gene3D" id="3.40.50.1170">
    <property type="entry name" value="L-asparaginase, N-terminal domain"/>
    <property type="match status" value="1"/>
</dbReference>
<keyword evidence="8" id="KW-1185">Reference proteome</keyword>
<dbReference type="CDD" id="cd08964">
    <property type="entry name" value="L-asparaginase_II"/>
    <property type="match status" value="1"/>
</dbReference>
<dbReference type="Gene3D" id="3.40.50.40">
    <property type="match status" value="1"/>
</dbReference>
<protein>
    <submittedName>
        <fullName evidence="7">L-asparaginase</fullName>
    </submittedName>
</protein>
<feature type="domain" description="Asparaginase/glutaminase C-terminal" evidence="6">
    <location>
        <begin position="192"/>
        <end position="307"/>
    </location>
</feature>
<evidence type="ECO:0000313" key="7">
    <source>
        <dbReference type="EMBL" id="SDW58143.1"/>
    </source>
</evidence>
<dbReference type="InterPro" id="IPR027475">
    <property type="entry name" value="Asparaginase/glutaminase_AS2"/>
</dbReference>
<accession>A0A1H2UPU2</accession>
<gene>
    <name evidence="7" type="ORF">SAMN05444487_104178</name>
</gene>
<dbReference type="PRINTS" id="PR00139">
    <property type="entry name" value="ASNGLNASE"/>
</dbReference>
<dbReference type="PIRSF" id="PIRSF500176">
    <property type="entry name" value="L_ASNase"/>
    <property type="match status" value="1"/>
</dbReference>
<dbReference type="AlphaFoldDB" id="A0A1H2UPU2"/>
<evidence type="ECO:0000259" key="6">
    <source>
        <dbReference type="Pfam" id="PF17763"/>
    </source>
</evidence>
<feature type="binding site" evidence="3">
    <location>
        <position position="41"/>
    </location>
    <ligand>
        <name>substrate</name>
    </ligand>
</feature>
<dbReference type="PROSITE" id="PS00917">
    <property type="entry name" value="ASN_GLN_ASE_2"/>
    <property type="match status" value="1"/>
</dbReference>
<dbReference type="PROSITE" id="PS51732">
    <property type="entry name" value="ASN_GLN_ASE_3"/>
    <property type="match status" value="1"/>
</dbReference>
<dbReference type="Proteomes" id="UP000198534">
    <property type="component" value="Unassembled WGS sequence"/>
</dbReference>
<dbReference type="SMART" id="SM00870">
    <property type="entry name" value="Asparaginase"/>
    <property type="match status" value="1"/>
</dbReference>
<dbReference type="InterPro" id="IPR027474">
    <property type="entry name" value="L-asparaginase_N"/>
</dbReference>
<dbReference type="EMBL" id="FNNQ01000004">
    <property type="protein sequence ID" value="SDW58143.1"/>
    <property type="molecule type" value="Genomic_DNA"/>
</dbReference>
<evidence type="ECO:0000259" key="5">
    <source>
        <dbReference type="Pfam" id="PF00710"/>
    </source>
</evidence>
<evidence type="ECO:0000256" key="2">
    <source>
        <dbReference type="ARBA" id="ARBA00022801"/>
    </source>
</evidence>
<dbReference type="SUPFAM" id="SSF53774">
    <property type="entry name" value="Glutaminase/Asparaginase"/>
    <property type="match status" value="1"/>
</dbReference>
<dbReference type="InterPro" id="IPR027473">
    <property type="entry name" value="L-asparaginase_C"/>
</dbReference>
<dbReference type="InterPro" id="IPR040919">
    <property type="entry name" value="Asparaginase_C"/>
</dbReference>
<dbReference type="GO" id="GO:0006528">
    <property type="term" value="P:asparagine metabolic process"/>
    <property type="evidence" value="ECO:0007669"/>
    <property type="project" value="InterPro"/>
</dbReference>
<keyword evidence="2" id="KW-0378">Hydrolase</keyword>
<organism evidence="7 8">
    <name type="scientific">Marininema mesophilum</name>
    <dbReference type="NCBI Taxonomy" id="1048340"/>
    <lineage>
        <taxon>Bacteria</taxon>
        <taxon>Bacillati</taxon>
        <taxon>Bacillota</taxon>
        <taxon>Bacilli</taxon>
        <taxon>Bacillales</taxon>
        <taxon>Thermoactinomycetaceae</taxon>
        <taxon>Marininema</taxon>
    </lineage>
</organism>
<dbReference type="InterPro" id="IPR036152">
    <property type="entry name" value="Asp/glu_Ase-like_sf"/>
</dbReference>
<feature type="binding site" evidence="3">
    <location>
        <begin position="74"/>
        <end position="75"/>
    </location>
    <ligand>
        <name>substrate</name>
    </ligand>
</feature>
<dbReference type="GO" id="GO:0004067">
    <property type="term" value="F:asparaginase activity"/>
    <property type="evidence" value="ECO:0007669"/>
    <property type="project" value="UniProtKB-UniRule"/>
</dbReference>
<dbReference type="STRING" id="1048340.SAMN05444487_104178"/>